<keyword evidence="2" id="KW-1185">Reference proteome</keyword>
<protein>
    <submittedName>
        <fullName evidence="1">Uncharacterized protein</fullName>
    </submittedName>
</protein>
<sequence length="79" mass="8814">MTNLSQFHLLFLEVSSRSLPRARAAHLSSVGSPVGDNPYTKVKSYSHMFLIKNGEEILRLLQANKTAQPNGPQQVNESY</sequence>
<dbReference type="EMBL" id="MU167268">
    <property type="protein sequence ID" value="KAG0145913.1"/>
    <property type="molecule type" value="Genomic_DNA"/>
</dbReference>
<accession>A0A9P6TCR9</accession>
<name>A0A9P6TCR9_9BASI</name>
<dbReference type="Proteomes" id="UP000886653">
    <property type="component" value="Unassembled WGS sequence"/>
</dbReference>
<evidence type="ECO:0000313" key="2">
    <source>
        <dbReference type="Proteomes" id="UP000886653"/>
    </source>
</evidence>
<reference evidence="1" key="1">
    <citation type="submission" date="2013-11" db="EMBL/GenBank/DDBJ databases">
        <title>Genome sequence of the fusiform rust pathogen reveals effectors for host alternation and coevolution with pine.</title>
        <authorList>
            <consortium name="DOE Joint Genome Institute"/>
            <person name="Smith K."/>
            <person name="Pendleton A."/>
            <person name="Kubisiak T."/>
            <person name="Anderson C."/>
            <person name="Salamov A."/>
            <person name="Aerts A."/>
            <person name="Riley R."/>
            <person name="Clum A."/>
            <person name="Lindquist E."/>
            <person name="Ence D."/>
            <person name="Campbell M."/>
            <person name="Kronenberg Z."/>
            <person name="Feau N."/>
            <person name="Dhillon B."/>
            <person name="Hamelin R."/>
            <person name="Burleigh J."/>
            <person name="Smith J."/>
            <person name="Yandell M."/>
            <person name="Nelson C."/>
            <person name="Grigoriev I."/>
            <person name="Davis J."/>
        </authorList>
    </citation>
    <scope>NUCLEOTIDE SEQUENCE</scope>
    <source>
        <strain evidence="1">G11</strain>
    </source>
</reference>
<evidence type="ECO:0000313" key="1">
    <source>
        <dbReference type="EMBL" id="KAG0145913.1"/>
    </source>
</evidence>
<comment type="caution">
    <text evidence="1">The sequence shown here is derived from an EMBL/GenBank/DDBJ whole genome shotgun (WGS) entry which is preliminary data.</text>
</comment>
<dbReference type="AlphaFoldDB" id="A0A9P6TCR9"/>
<gene>
    <name evidence="1" type="ORF">CROQUDRAFT_93235</name>
</gene>
<organism evidence="1 2">
    <name type="scientific">Cronartium quercuum f. sp. fusiforme G11</name>
    <dbReference type="NCBI Taxonomy" id="708437"/>
    <lineage>
        <taxon>Eukaryota</taxon>
        <taxon>Fungi</taxon>
        <taxon>Dikarya</taxon>
        <taxon>Basidiomycota</taxon>
        <taxon>Pucciniomycotina</taxon>
        <taxon>Pucciniomycetes</taxon>
        <taxon>Pucciniales</taxon>
        <taxon>Coleosporiaceae</taxon>
        <taxon>Cronartium</taxon>
    </lineage>
</organism>
<proteinExistence type="predicted"/>